<protein>
    <recommendedName>
        <fullName evidence="3">N-acetyltransferase ESCO zinc-finger domain-containing protein</fullName>
    </recommendedName>
</protein>
<feature type="signal peptide" evidence="1">
    <location>
        <begin position="1"/>
        <end position="28"/>
    </location>
</feature>
<keyword evidence="1" id="KW-0732">Signal</keyword>
<proteinExistence type="predicted"/>
<reference evidence="2" key="1">
    <citation type="journal article" date="2010" name="Nature">
        <title>The dynamic genome of Hydra.</title>
        <authorList>
            <person name="Chapman J.A."/>
            <person name="Kirkness E.F."/>
            <person name="Simakov O."/>
            <person name="Hampson S.E."/>
            <person name="Mitros T."/>
            <person name="Weinmaier T."/>
            <person name="Rattei T."/>
            <person name="Balasubramanian P.G."/>
            <person name="Borman J."/>
            <person name="Busam D."/>
            <person name="Disbennett K."/>
            <person name="Pfannkoch C."/>
            <person name="Sumin N."/>
            <person name="Sutton G."/>
            <person name="Viswanathan L."/>
            <person name="Walenz B."/>
            <person name="Goodstein D.M."/>
            <person name="Hellsten U."/>
            <person name="Kawashima T."/>
            <person name="Prochnik S.E."/>
            <person name="Putnam N.H."/>
            <person name="Shu S."/>
            <person name="Blumberg B."/>
            <person name="Dana C.E."/>
            <person name="Gee L."/>
            <person name="Kibler D.F."/>
            <person name="Law L."/>
            <person name="Lindgens D."/>
            <person name="Martinez D.E."/>
            <person name="Peng J."/>
            <person name="Wigge P.A."/>
            <person name="Bertulat B."/>
            <person name="Guder C."/>
            <person name="Nakamura Y."/>
            <person name="Ozbek S."/>
            <person name="Watanabe H."/>
            <person name="Khalturin K."/>
            <person name="Hemmrich G."/>
            <person name="Franke A."/>
            <person name="Augustin R."/>
            <person name="Fraune S."/>
            <person name="Hayakawa E."/>
            <person name="Hayakawa S."/>
            <person name="Hirose M."/>
            <person name="Hwang J."/>
            <person name="Ikeo K."/>
            <person name="Nishimiya-Fujisawa C."/>
            <person name="Ogura A."/>
            <person name="Takahashi T."/>
            <person name="Steinmetz P.R."/>
            <person name="Zhang X."/>
            <person name="Aufschnaiter R."/>
            <person name="Eder M.K."/>
            <person name="Gorny A.K."/>
            <person name="Salvenmoser W."/>
            <person name="Heimberg A.M."/>
            <person name="Wheeler B.M."/>
            <person name="Peterson K.J."/>
            <person name="Boettger A."/>
            <person name="Tischler P."/>
            <person name="Wolf A."/>
            <person name="Gojobori T."/>
            <person name="Remington K.A."/>
            <person name="Strausberg R.L."/>
            <person name="Venter J."/>
            <person name="Technau U."/>
            <person name="Hobmayer B."/>
            <person name="Bosch T.C."/>
            <person name="Holstein T.W."/>
            <person name="Fujisawa T."/>
            <person name="Bode H.R."/>
            <person name="David C.N."/>
            <person name="Rokhsar D.S."/>
            <person name="Steele R.E."/>
        </authorList>
    </citation>
    <scope>NUCLEOTIDE SEQUENCE</scope>
</reference>
<accession>C9YBB9</accession>
<evidence type="ECO:0000313" key="2">
    <source>
        <dbReference type="EMBL" id="CBA29846.1"/>
    </source>
</evidence>
<evidence type="ECO:0000256" key="1">
    <source>
        <dbReference type="SAM" id="SignalP"/>
    </source>
</evidence>
<organism evidence="2">
    <name type="scientific">Curvibacter symbiont subsp. Hydra magnipapillata</name>
    <dbReference type="NCBI Taxonomy" id="667019"/>
    <lineage>
        <taxon>Bacteria</taxon>
        <taxon>Pseudomonadati</taxon>
        <taxon>Pseudomonadota</taxon>
        <taxon>Betaproteobacteria</taxon>
        <taxon>Burkholderiales</taxon>
        <taxon>Comamonadaceae</taxon>
        <taxon>Curvibacter</taxon>
    </lineage>
</organism>
<name>C9YBB9_CURXX</name>
<dbReference type="EMBL" id="FN543104">
    <property type="protein sequence ID" value="CBA29846.1"/>
    <property type="molecule type" value="Genomic_DNA"/>
</dbReference>
<dbReference type="AlphaFoldDB" id="C9YBB9"/>
<feature type="chain" id="PRO_5003005199" description="N-acetyltransferase ESCO zinc-finger domain-containing protein" evidence="1">
    <location>
        <begin position="29"/>
        <end position="327"/>
    </location>
</feature>
<sequence>MPWRAVYKRPRYLSAGAMATNALTLADAACLLVRMEEMGFDSHPERLVEHGLRAQKDLTHVTGSEWTLLSYPKRRLKEEFSAYSDEQNDDGEWTPHNWKDAQGRRIKFTLVGKLPHILTVRGPKYRRPAAQGMVTCPDCGWRYTKGDPESAMSHRSEHARVMRFMNPRPIAAFNARLEKHADPELVIGDSPIWMHREVHQRALQFKCEFQYDFLQWEGSLRKKNLRAESHGYLFADHTDTHGPGAAIGACAFWQDGEKWRLRWIWVCLSMRRSGVLARRWAEFLRRYGDFEIDTPLSEAMVAFVNRRGTAKQKQCLQAQPSAESPDL</sequence>
<gene>
    <name evidence="2" type="ORF">Csp_A14200</name>
</gene>
<evidence type="ECO:0008006" key="3">
    <source>
        <dbReference type="Google" id="ProtNLM"/>
    </source>
</evidence>